<dbReference type="PANTHER" id="PTHR22948">
    <property type="entry name" value="TUDOR DOMAIN CONTAINING PROTEIN"/>
    <property type="match status" value="1"/>
</dbReference>
<feature type="compositionally biased region" description="Acidic residues" evidence="1">
    <location>
        <begin position="106"/>
        <end position="122"/>
    </location>
</feature>
<protein>
    <recommendedName>
        <fullName evidence="2">Tudor domain-containing protein</fullName>
    </recommendedName>
</protein>
<proteinExistence type="predicted"/>
<dbReference type="Pfam" id="PF00567">
    <property type="entry name" value="TUDOR"/>
    <property type="match status" value="1"/>
</dbReference>
<dbReference type="Proteomes" id="UP001500889">
    <property type="component" value="Chromosome A"/>
</dbReference>
<organism evidence="3 4">
    <name type="scientific">Drosophila madeirensis</name>
    <name type="common">Fruit fly</name>
    <dbReference type="NCBI Taxonomy" id="30013"/>
    <lineage>
        <taxon>Eukaryota</taxon>
        <taxon>Metazoa</taxon>
        <taxon>Ecdysozoa</taxon>
        <taxon>Arthropoda</taxon>
        <taxon>Hexapoda</taxon>
        <taxon>Insecta</taxon>
        <taxon>Pterygota</taxon>
        <taxon>Neoptera</taxon>
        <taxon>Endopterygota</taxon>
        <taxon>Diptera</taxon>
        <taxon>Brachycera</taxon>
        <taxon>Muscomorpha</taxon>
        <taxon>Ephydroidea</taxon>
        <taxon>Drosophilidae</taxon>
        <taxon>Drosophila</taxon>
        <taxon>Sophophora</taxon>
    </lineage>
</organism>
<dbReference type="InterPro" id="IPR002999">
    <property type="entry name" value="Tudor"/>
</dbReference>
<evidence type="ECO:0000313" key="3">
    <source>
        <dbReference type="EMBL" id="BFF99938.1"/>
    </source>
</evidence>
<dbReference type="Gene3D" id="2.30.30.140">
    <property type="match status" value="1"/>
</dbReference>
<dbReference type="Gene3D" id="2.40.50.90">
    <property type="match status" value="1"/>
</dbReference>
<dbReference type="InterPro" id="IPR050621">
    <property type="entry name" value="Tudor_domain_containing"/>
</dbReference>
<dbReference type="InterPro" id="IPR035437">
    <property type="entry name" value="SNase_OB-fold_sf"/>
</dbReference>
<feature type="compositionally biased region" description="Acidic residues" evidence="1">
    <location>
        <begin position="130"/>
        <end position="152"/>
    </location>
</feature>
<feature type="region of interest" description="Disordered" evidence="1">
    <location>
        <begin position="100"/>
        <end position="236"/>
    </location>
</feature>
<evidence type="ECO:0000313" key="4">
    <source>
        <dbReference type="Proteomes" id="UP001500889"/>
    </source>
</evidence>
<reference evidence="3 4" key="1">
    <citation type="submission" date="2024-02" db="EMBL/GenBank/DDBJ databases">
        <title>A chromosome-level genome assembly of Drosophila madeirensis, a fruit fly species endemic to Madeira island.</title>
        <authorList>
            <person name="Tomihara K."/>
            <person name="Llopart A."/>
            <person name="Yamamoto D."/>
        </authorList>
    </citation>
    <scope>NUCLEOTIDE SEQUENCE [LARGE SCALE GENOMIC DNA]</scope>
    <source>
        <strain evidence="3 4">RF1</strain>
    </source>
</reference>
<gene>
    <name evidence="3" type="ORF">DMAD_00058</name>
</gene>
<name>A0AAU9FVR1_DROMD</name>
<dbReference type="SUPFAM" id="SSF63748">
    <property type="entry name" value="Tudor/PWWP/MBT"/>
    <property type="match status" value="1"/>
</dbReference>
<keyword evidence="4" id="KW-1185">Reference proteome</keyword>
<dbReference type="SMART" id="SM00333">
    <property type="entry name" value="TUDOR"/>
    <property type="match status" value="1"/>
</dbReference>
<feature type="domain" description="Tudor" evidence="2">
    <location>
        <begin position="387"/>
        <end position="447"/>
    </location>
</feature>
<dbReference type="PANTHER" id="PTHR22948:SF76">
    <property type="entry name" value="FI20010P1-RELATED"/>
    <property type="match status" value="1"/>
</dbReference>
<dbReference type="EMBL" id="AP029266">
    <property type="protein sequence ID" value="BFF99938.1"/>
    <property type="molecule type" value="Genomic_DNA"/>
</dbReference>
<accession>A0AAU9FVR1</accession>
<evidence type="ECO:0000259" key="2">
    <source>
        <dbReference type="PROSITE" id="PS50304"/>
    </source>
</evidence>
<feature type="compositionally biased region" description="Acidic residues" evidence="1">
    <location>
        <begin position="190"/>
        <end position="199"/>
    </location>
</feature>
<dbReference type="PROSITE" id="PS50304">
    <property type="entry name" value="TUDOR"/>
    <property type="match status" value="1"/>
</dbReference>
<sequence>MGKLTQICQATNGTICFAEKQWDVMRLVQESLTRFEGTAIVGFTPYNAATASVRQAEAVFELPIPESEVDSSDTDDECAPLLGSRKSCADNKKYIFYHKIQAEPDSSSDEEPNPDTSFEEEAQSVSSVEEQAEPDSSSDEDPNPDTSFDEEAQCVSSVEEQAEPDSSSDEEPKPDTSFEEEAQSVSSVEEQAEPDSSSDEEPKPDASFEEEAQYVSSVEEQAEPDSSLEKKAKRLSGEAEVQLVKPKLDGLNGEATAAATSTYDYDSDDDVGEQQEEKWDYRGQAIPKCCLTDLVYMVERPSSAAMLDQKLPRFTMCPMENADYFKFKFKILVTNVYSPYHFWFQFAENHFASDLENLHMALNDFYNKENVNNLSFNQYRMPTPQFFLRPGYICAAQSNWGGWKRVRIVSAPQENASHVSVFYVDYGRLEQISRSDLRFLPQIYTTMPAMAVRGALTHLHPLAFKWPADVTATFRDLVASSESYGQIIEVDDLDCIYFIKMYKGKLSDESMHSSLIRMKLAGESDHFCKQNIQKHCGRRIRYICERLPSFEMLETGVVAIDGSDEDFNGLMSFPSYFKRFEMPPSDKPLRQDLEKALLDWIVDYKNGEMPWRNLEKEAALKAKEKNDQKWLAYKEKLQKKQL</sequence>
<evidence type="ECO:0000256" key="1">
    <source>
        <dbReference type="SAM" id="MobiDB-lite"/>
    </source>
</evidence>
<feature type="compositionally biased region" description="Acidic residues" evidence="1">
    <location>
        <begin position="160"/>
        <end position="169"/>
    </location>
</feature>
<dbReference type="GO" id="GO:0005737">
    <property type="term" value="C:cytoplasm"/>
    <property type="evidence" value="ECO:0007669"/>
    <property type="project" value="UniProtKB-ARBA"/>
</dbReference>
<dbReference type="AlphaFoldDB" id="A0AAU9FVR1"/>